<reference evidence="6" key="3">
    <citation type="submission" date="2015-06" db="UniProtKB">
        <authorList>
            <consortium name="EnsemblMetazoa"/>
        </authorList>
    </citation>
    <scope>IDENTIFICATION</scope>
</reference>
<dbReference type="EnsemblMetazoa" id="CapteT221744">
    <property type="protein sequence ID" value="CapteP221744"/>
    <property type="gene ID" value="CapteG221744"/>
</dbReference>
<evidence type="ECO:0000313" key="7">
    <source>
        <dbReference type="Proteomes" id="UP000014760"/>
    </source>
</evidence>
<feature type="coiled-coil region" evidence="2">
    <location>
        <begin position="316"/>
        <end position="346"/>
    </location>
</feature>
<protein>
    <recommendedName>
        <fullName evidence="4">Translin-associated factor X-interacting protein 1 N-terminal domain-containing protein</fullName>
    </recommendedName>
</protein>
<gene>
    <name evidence="5" type="ORF">CAPTEDRAFT_221744</name>
</gene>
<accession>R7VLG1</accession>
<evidence type="ECO:0000313" key="6">
    <source>
        <dbReference type="EnsemblMetazoa" id="CapteP221744"/>
    </source>
</evidence>
<dbReference type="Proteomes" id="UP000014760">
    <property type="component" value="Unassembled WGS sequence"/>
</dbReference>
<dbReference type="OrthoDB" id="10024479at2759"/>
<organism evidence="5">
    <name type="scientific">Capitella teleta</name>
    <name type="common">Polychaete worm</name>
    <dbReference type="NCBI Taxonomy" id="283909"/>
    <lineage>
        <taxon>Eukaryota</taxon>
        <taxon>Metazoa</taxon>
        <taxon>Spiralia</taxon>
        <taxon>Lophotrochozoa</taxon>
        <taxon>Annelida</taxon>
        <taxon>Polychaeta</taxon>
        <taxon>Sedentaria</taxon>
        <taxon>Scolecida</taxon>
        <taxon>Capitellidae</taxon>
        <taxon>Capitella</taxon>
    </lineage>
</organism>
<sequence>MAAANREDLHNILEGVLTAHRNDIHSYSSGHLNEANLYNPTKVTSKKPTWKKSTSCGPPKHQKSVLPGRQTAVTPGLEDTIMDFSFGTARAPLKVLHIPRGQPSSSASSSLDVRDLQDNEDVSMYSKMNDGVLIEEVKLSDTMLTRAENYLTKGWVKEDFRHQKKVKPMSLGMMKDENLVGMTKHHFLPNYLENVTKRDQYQKMKNFESKILRKQDATEQKVLSGLKAVQHLESKLKQDLDNLPYDGYGPNFHRLQLYSNTFDALIADSITFGYILKTIKKEYDLYVSSLLDSQRDKHRLLYNQVEELYSNGASNSEALDREIKRVNALQAEARDKLAENDRLRKALANEKYLETLPIEVPTPVRTTNYPENSELEIAEQIEQLHSQIMEKMAASKELKDRLRKDYVPSTVTQHLEQCIKETEVEIQKLTSSKDYFERSINEMQKDLHEAIEGADTTERDAKRVWKRVSAVKLLGPNLNSTDGSVNLYSLEDSDSEDDASKWSWYIS</sequence>
<evidence type="ECO:0000313" key="5">
    <source>
        <dbReference type="EMBL" id="ELU18221.1"/>
    </source>
</evidence>
<reference evidence="7" key="1">
    <citation type="submission" date="2012-12" db="EMBL/GenBank/DDBJ databases">
        <authorList>
            <person name="Hellsten U."/>
            <person name="Grimwood J."/>
            <person name="Chapman J.A."/>
            <person name="Shapiro H."/>
            <person name="Aerts A."/>
            <person name="Otillar R.P."/>
            <person name="Terry A.Y."/>
            <person name="Boore J.L."/>
            <person name="Simakov O."/>
            <person name="Marletaz F."/>
            <person name="Cho S.-J."/>
            <person name="Edsinger-Gonzales E."/>
            <person name="Havlak P."/>
            <person name="Kuo D.-H."/>
            <person name="Larsson T."/>
            <person name="Lv J."/>
            <person name="Arendt D."/>
            <person name="Savage R."/>
            <person name="Osoegawa K."/>
            <person name="de Jong P."/>
            <person name="Lindberg D.R."/>
            <person name="Seaver E.C."/>
            <person name="Weisblat D.A."/>
            <person name="Putnam N.H."/>
            <person name="Grigoriev I.V."/>
            <person name="Rokhsar D.S."/>
        </authorList>
    </citation>
    <scope>NUCLEOTIDE SEQUENCE</scope>
    <source>
        <strain evidence="7">I ESC-2004</strain>
    </source>
</reference>
<feature type="region of interest" description="Disordered" evidence="3">
    <location>
        <begin position="42"/>
        <end position="66"/>
    </location>
</feature>
<dbReference type="OMA" id="QEGLWKF"/>
<dbReference type="PANTHER" id="PTHR34916">
    <property type="entry name" value="GI:13385330"/>
    <property type="match status" value="1"/>
</dbReference>
<proteinExistence type="predicted"/>
<dbReference type="STRING" id="283909.R7VLG1"/>
<keyword evidence="1 2" id="KW-0175">Coiled coil</keyword>
<name>R7VLG1_CAPTE</name>
<dbReference type="HOGENOM" id="CLU_521704_0_0_1"/>
<dbReference type="InterPro" id="IPR032755">
    <property type="entry name" value="TSNAXIP1_N"/>
</dbReference>
<evidence type="ECO:0000256" key="3">
    <source>
        <dbReference type="SAM" id="MobiDB-lite"/>
    </source>
</evidence>
<dbReference type="EMBL" id="AMQN01016411">
    <property type="status" value="NOT_ANNOTATED_CDS"/>
    <property type="molecule type" value="Genomic_DNA"/>
</dbReference>
<dbReference type="PANTHER" id="PTHR34916:SF1">
    <property type="entry name" value="GI:13385330"/>
    <property type="match status" value="1"/>
</dbReference>
<keyword evidence="7" id="KW-1185">Reference proteome</keyword>
<evidence type="ECO:0000256" key="1">
    <source>
        <dbReference type="ARBA" id="ARBA00023054"/>
    </source>
</evidence>
<reference evidence="5 7" key="2">
    <citation type="journal article" date="2013" name="Nature">
        <title>Insights into bilaterian evolution from three spiralian genomes.</title>
        <authorList>
            <person name="Simakov O."/>
            <person name="Marletaz F."/>
            <person name="Cho S.J."/>
            <person name="Edsinger-Gonzales E."/>
            <person name="Havlak P."/>
            <person name="Hellsten U."/>
            <person name="Kuo D.H."/>
            <person name="Larsson T."/>
            <person name="Lv J."/>
            <person name="Arendt D."/>
            <person name="Savage R."/>
            <person name="Osoegawa K."/>
            <person name="de Jong P."/>
            <person name="Grimwood J."/>
            <person name="Chapman J.A."/>
            <person name="Shapiro H."/>
            <person name="Aerts A."/>
            <person name="Otillar R.P."/>
            <person name="Terry A.Y."/>
            <person name="Boore J.L."/>
            <person name="Grigoriev I.V."/>
            <person name="Lindberg D.R."/>
            <person name="Seaver E.C."/>
            <person name="Weisblat D.A."/>
            <person name="Putnam N.H."/>
            <person name="Rokhsar D.S."/>
        </authorList>
    </citation>
    <scope>NUCLEOTIDE SEQUENCE</scope>
    <source>
        <strain evidence="5 7">I ESC-2004</strain>
    </source>
</reference>
<evidence type="ECO:0000259" key="4">
    <source>
        <dbReference type="Pfam" id="PF15739"/>
    </source>
</evidence>
<dbReference type="EMBL" id="KB292039">
    <property type="protein sequence ID" value="ELU18221.1"/>
    <property type="molecule type" value="Genomic_DNA"/>
</dbReference>
<dbReference type="AlphaFoldDB" id="R7VLG1"/>
<feature type="domain" description="Translin-associated factor X-interacting protein 1 N-terminal" evidence="4">
    <location>
        <begin position="233"/>
        <end position="344"/>
    </location>
</feature>
<evidence type="ECO:0000256" key="2">
    <source>
        <dbReference type="SAM" id="Coils"/>
    </source>
</evidence>
<dbReference type="Pfam" id="PF15739">
    <property type="entry name" value="TSNAXIP1_N"/>
    <property type="match status" value="1"/>
</dbReference>